<dbReference type="Pfam" id="PF09618">
    <property type="entry name" value="Cas_Csy4"/>
    <property type="match status" value="1"/>
</dbReference>
<organism evidence="1 2">
    <name type="scientific">Pseudoalteromonas arctica</name>
    <dbReference type="NCBI Taxonomy" id="394751"/>
    <lineage>
        <taxon>Bacteria</taxon>
        <taxon>Pseudomonadati</taxon>
        <taxon>Pseudomonadota</taxon>
        <taxon>Gammaproteobacteria</taxon>
        <taxon>Alteromonadales</taxon>
        <taxon>Pseudoalteromonadaceae</taxon>
        <taxon>Pseudoalteromonas</taxon>
    </lineage>
</organism>
<dbReference type="Proteomes" id="UP000570493">
    <property type="component" value="Unassembled WGS sequence"/>
</dbReference>
<accession>A0A7Y0DUE2</accession>
<evidence type="ECO:0000313" key="1">
    <source>
        <dbReference type="EMBL" id="NMM41756.1"/>
    </source>
</evidence>
<gene>
    <name evidence="1" type="primary">cas6f</name>
    <name evidence="1" type="ORF">HHO47_13260</name>
</gene>
<evidence type="ECO:0000313" key="2">
    <source>
        <dbReference type="Proteomes" id="UP000570493"/>
    </source>
</evidence>
<protein>
    <submittedName>
        <fullName evidence="1">Type I-F CRISPR-associated endoribonuclease Cas6/Csy4</fullName>
    </submittedName>
</protein>
<sequence>MKRYYFTITYLPKKCDVSLLAGRCIGILHGFMSSREISNIGVCFPKWNEQTIGNELAFVSTDKKQLTNLSQQSYFEMMAHDKLFGLSKILEVPVNQSEVMFVRNQSVAKAFVGEKQRRLKRAKKRAEARGEVYNPEYKFEEKAIGHFHSIPVSSKGNGQSYVLHVQKVEKPKPINNHFNNYGFATNQTFLGTVPSLNPIFQ</sequence>
<dbReference type="GO" id="GO:0004519">
    <property type="term" value="F:endonuclease activity"/>
    <property type="evidence" value="ECO:0007669"/>
    <property type="project" value="InterPro"/>
</dbReference>
<proteinExistence type="predicted"/>
<name>A0A7Y0DUE2_9GAMM</name>
<reference evidence="1" key="1">
    <citation type="submission" date="2020-04" db="EMBL/GenBank/DDBJ databases">
        <title>Genome Sequencing for Pseudoaltermonas arctica.</title>
        <authorList>
            <person name="Elkins N.S."/>
        </authorList>
    </citation>
    <scope>NUCLEOTIDE SEQUENCE [LARGE SCALE GENOMIC DNA]</scope>
    <source>
        <strain evidence="1">NEC-BIFX-2020_0012</strain>
    </source>
</reference>
<dbReference type="Gene3D" id="3.30.70.2540">
    <property type="entry name" value="CRISPR-associated endoribonuclease Cas6/Csy4"/>
    <property type="match status" value="1"/>
</dbReference>
<dbReference type="EMBL" id="JABBMT010000022">
    <property type="protein sequence ID" value="NMM41756.1"/>
    <property type="molecule type" value="Genomic_DNA"/>
</dbReference>
<dbReference type="NCBIfam" id="TIGR02563">
    <property type="entry name" value="cas_Csy4"/>
    <property type="match status" value="1"/>
</dbReference>
<dbReference type="GO" id="GO:0043571">
    <property type="term" value="P:maintenance of CRISPR repeat elements"/>
    <property type="evidence" value="ECO:0007669"/>
    <property type="project" value="InterPro"/>
</dbReference>
<dbReference type="InterPro" id="IPR042564">
    <property type="entry name" value="CRISPR-Cas6/Csy4_sf"/>
</dbReference>
<dbReference type="AlphaFoldDB" id="A0A7Y0DUE2"/>
<comment type="caution">
    <text evidence="1">The sequence shown here is derived from an EMBL/GenBank/DDBJ whole genome shotgun (WGS) entry which is preliminary data.</text>
</comment>
<dbReference type="InterPro" id="IPR013396">
    <property type="entry name" value="CRISPR-assoc_prot_Csy4"/>
</dbReference>
<keyword evidence="2" id="KW-1185">Reference proteome</keyword>
<dbReference type="RefSeq" id="WP_169020722.1">
    <property type="nucleotide sequence ID" value="NZ_JABBMT010000022.1"/>
</dbReference>